<dbReference type="EMBL" id="CM017709">
    <property type="protein sequence ID" value="TYG53960.1"/>
    <property type="molecule type" value="Genomic_DNA"/>
</dbReference>
<proteinExistence type="predicted"/>
<gene>
    <name evidence="2" type="ORF">ES288_D09G151000v1</name>
</gene>
<name>A0A5D2BBS4_GOSDA</name>
<evidence type="ECO:0000256" key="1">
    <source>
        <dbReference type="SAM" id="SignalP"/>
    </source>
</evidence>
<evidence type="ECO:0000313" key="2">
    <source>
        <dbReference type="EMBL" id="TYG53960.1"/>
    </source>
</evidence>
<keyword evidence="1" id="KW-0732">Signal</keyword>
<keyword evidence="3" id="KW-1185">Reference proteome</keyword>
<dbReference type="AlphaFoldDB" id="A0A5D2BBS4"/>
<protein>
    <submittedName>
        <fullName evidence="2">Uncharacterized protein</fullName>
    </submittedName>
</protein>
<sequence length="131" mass="14776">MCIGINKLLLLKSFLVERVQCMSLKRSLEDEDQENNWGRKKHKIECWLIRKSGNKGVMENAISRKGYGCTRGLWKKGRVKKYKGIGRRKKKIGGEESTEIDFFGVLVDVPIQRSVDAKGYGGCPTTATQGP</sequence>
<feature type="signal peptide" evidence="1">
    <location>
        <begin position="1"/>
        <end position="21"/>
    </location>
</feature>
<evidence type="ECO:0000313" key="3">
    <source>
        <dbReference type="Proteomes" id="UP000323506"/>
    </source>
</evidence>
<dbReference type="Proteomes" id="UP000323506">
    <property type="component" value="Chromosome D09"/>
</dbReference>
<reference evidence="2 3" key="1">
    <citation type="submission" date="2019-06" db="EMBL/GenBank/DDBJ databases">
        <title>WGS assembly of Gossypium darwinii.</title>
        <authorList>
            <person name="Chen Z.J."/>
            <person name="Sreedasyam A."/>
            <person name="Ando A."/>
            <person name="Song Q."/>
            <person name="De L."/>
            <person name="Hulse-Kemp A."/>
            <person name="Ding M."/>
            <person name="Ye W."/>
            <person name="Kirkbride R."/>
            <person name="Jenkins J."/>
            <person name="Plott C."/>
            <person name="Lovell J."/>
            <person name="Lin Y.-M."/>
            <person name="Vaughn R."/>
            <person name="Liu B."/>
            <person name="Li W."/>
            <person name="Simpson S."/>
            <person name="Scheffler B."/>
            <person name="Saski C."/>
            <person name="Grover C."/>
            <person name="Hu G."/>
            <person name="Conover J."/>
            <person name="Carlson J."/>
            <person name="Shu S."/>
            <person name="Boston L."/>
            <person name="Williams M."/>
            <person name="Peterson D."/>
            <person name="Mcgee K."/>
            <person name="Jones D."/>
            <person name="Wendel J."/>
            <person name="Stelly D."/>
            <person name="Grimwood J."/>
            <person name="Schmutz J."/>
        </authorList>
    </citation>
    <scope>NUCLEOTIDE SEQUENCE [LARGE SCALE GENOMIC DNA]</scope>
    <source>
        <strain evidence="2">1808015.09</strain>
    </source>
</reference>
<accession>A0A5D2BBS4</accession>
<organism evidence="2 3">
    <name type="scientific">Gossypium darwinii</name>
    <name type="common">Darwin's cotton</name>
    <name type="synonym">Gossypium barbadense var. darwinii</name>
    <dbReference type="NCBI Taxonomy" id="34276"/>
    <lineage>
        <taxon>Eukaryota</taxon>
        <taxon>Viridiplantae</taxon>
        <taxon>Streptophyta</taxon>
        <taxon>Embryophyta</taxon>
        <taxon>Tracheophyta</taxon>
        <taxon>Spermatophyta</taxon>
        <taxon>Magnoliopsida</taxon>
        <taxon>eudicotyledons</taxon>
        <taxon>Gunneridae</taxon>
        <taxon>Pentapetalae</taxon>
        <taxon>rosids</taxon>
        <taxon>malvids</taxon>
        <taxon>Malvales</taxon>
        <taxon>Malvaceae</taxon>
        <taxon>Malvoideae</taxon>
        <taxon>Gossypium</taxon>
    </lineage>
</organism>
<feature type="chain" id="PRO_5023055766" evidence="1">
    <location>
        <begin position="22"/>
        <end position="131"/>
    </location>
</feature>